<sequence>MTKCLLLGAGASFGHDEKLPYEQRPPLGHRLFSAGWESGLLKREDFASLLYQVCEYVGEVPDDIESGDMLECDAEMFLRDLHENHPTQQDNNSVNINTSVQESLGTCYYYFFELFRRYSAEFSPARDNYTKMIEKLDASDLHILSLNYDTLLEQSITFSGIDYSYFSSNFSKRNTIPVSKLHGSINWVNKFPAEAIYLGDSFADRIKMIHSNSMRLSGLKILDLEKYSDINYHELACGTRDTYEPALIPPFDSAKDYGKVDEYKVVWEISKKMLGCSDELVILGCGVKENDSRLLTLLSNDLCDDTDITVVSGRQSEEIANRLSKLTDASSFNTDYRYFGDYVEAL</sequence>
<accession>A0ABD5U9R9</accession>
<comment type="caution">
    <text evidence="1">The sequence shown here is derived from an EMBL/GenBank/DDBJ whole genome shotgun (WGS) entry which is preliminary data.</text>
</comment>
<dbReference type="AlphaFoldDB" id="A0ABD5U9R9"/>
<evidence type="ECO:0000313" key="2">
    <source>
        <dbReference type="Proteomes" id="UP001596406"/>
    </source>
</evidence>
<dbReference type="Proteomes" id="UP001596406">
    <property type="component" value="Unassembled WGS sequence"/>
</dbReference>
<proteinExistence type="predicted"/>
<dbReference type="RefSeq" id="WP_304448612.1">
    <property type="nucleotide sequence ID" value="NZ_JARRAH010000001.1"/>
</dbReference>
<protein>
    <submittedName>
        <fullName evidence="1">SIR2 family protein</fullName>
    </submittedName>
</protein>
<evidence type="ECO:0000313" key="1">
    <source>
        <dbReference type="EMBL" id="MFC6836938.1"/>
    </source>
</evidence>
<name>A0ABD5U9R9_9EURY</name>
<organism evidence="1 2">
    <name type="scientific">Halomarina ordinaria</name>
    <dbReference type="NCBI Taxonomy" id="3033939"/>
    <lineage>
        <taxon>Archaea</taxon>
        <taxon>Methanobacteriati</taxon>
        <taxon>Methanobacteriota</taxon>
        <taxon>Stenosarchaea group</taxon>
        <taxon>Halobacteria</taxon>
        <taxon>Halobacteriales</taxon>
        <taxon>Natronomonadaceae</taxon>
        <taxon>Halomarina</taxon>
    </lineage>
</organism>
<reference evidence="1 2" key="1">
    <citation type="journal article" date="2019" name="Int. J. Syst. Evol. Microbiol.">
        <title>The Global Catalogue of Microorganisms (GCM) 10K type strain sequencing project: providing services to taxonomists for standard genome sequencing and annotation.</title>
        <authorList>
            <consortium name="The Broad Institute Genomics Platform"/>
            <consortium name="The Broad Institute Genome Sequencing Center for Infectious Disease"/>
            <person name="Wu L."/>
            <person name="Ma J."/>
        </authorList>
    </citation>
    <scope>NUCLEOTIDE SEQUENCE [LARGE SCALE GENOMIC DNA]</scope>
    <source>
        <strain evidence="1 2">PSRA2</strain>
    </source>
</reference>
<dbReference type="Pfam" id="PF13289">
    <property type="entry name" value="SIR2_2"/>
    <property type="match status" value="1"/>
</dbReference>
<gene>
    <name evidence="1" type="ORF">ACFQHK_10500</name>
</gene>
<dbReference type="EMBL" id="JBHSXM010000001">
    <property type="protein sequence ID" value="MFC6836938.1"/>
    <property type="molecule type" value="Genomic_DNA"/>
</dbReference>
<keyword evidence="2" id="KW-1185">Reference proteome</keyword>